<organism evidence="9">
    <name type="scientific">Deinococcus sonorensis KR-87</name>
    <dbReference type="NCBI Taxonomy" id="694439"/>
    <lineage>
        <taxon>Bacteria</taxon>
        <taxon>Thermotogati</taxon>
        <taxon>Deinococcota</taxon>
        <taxon>Deinococci</taxon>
        <taxon>Deinococcales</taxon>
        <taxon>Deinococcaceae</taxon>
        <taxon>Deinococcus</taxon>
    </lineage>
</organism>
<evidence type="ECO:0000256" key="7">
    <source>
        <dbReference type="RuleBase" id="RU003942"/>
    </source>
</evidence>
<sequence>MSVYLMLALAILAEVVGTSALRASAGCTRLLPSVLGDAAAFFLICRGLTVLPLGLTSAIWSGVGAGLTAVIGWLSFRDAFYWLALGGIGFIVVGMALLHRSGGARH</sequence>
<protein>
    <submittedName>
        <fullName evidence="9">SMR family transporter</fullName>
    </submittedName>
</protein>
<dbReference type="InterPro" id="IPR000390">
    <property type="entry name" value="Small_drug/metabolite_transptr"/>
</dbReference>
<keyword evidence="5 8" id="KW-1133">Transmembrane helix</keyword>
<dbReference type="GO" id="GO:0022857">
    <property type="term" value="F:transmembrane transporter activity"/>
    <property type="evidence" value="ECO:0007669"/>
    <property type="project" value="InterPro"/>
</dbReference>
<keyword evidence="3" id="KW-1003">Cell membrane</keyword>
<dbReference type="AlphaFoldDB" id="A0AAU7UAS8"/>
<dbReference type="PANTHER" id="PTHR30561:SF1">
    <property type="entry name" value="MULTIDRUG TRANSPORTER EMRE"/>
    <property type="match status" value="1"/>
</dbReference>
<proteinExistence type="inferred from homology"/>
<evidence type="ECO:0000256" key="2">
    <source>
        <dbReference type="ARBA" id="ARBA00022448"/>
    </source>
</evidence>
<evidence type="ECO:0000256" key="8">
    <source>
        <dbReference type="SAM" id="Phobius"/>
    </source>
</evidence>
<keyword evidence="2" id="KW-0813">Transport</keyword>
<accession>A0AAU7UAS8</accession>
<dbReference type="Gene3D" id="1.10.3730.20">
    <property type="match status" value="1"/>
</dbReference>
<dbReference type="InterPro" id="IPR037185">
    <property type="entry name" value="EmrE-like"/>
</dbReference>
<dbReference type="RefSeq" id="WP_350243621.1">
    <property type="nucleotide sequence ID" value="NZ_CP158299.1"/>
</dbReference>
<dbReference type="GO" id="GO:0005886">
    <property type="term" value="C:plasma membrane"/>
    <property type="evidence" value="ECO:0007669"/>
    <property type="project" value="UniProtKB-SubCell"/>
</dbReference>
<evidence type="ECO:0000256" key="6">
    <source>
        <dbReference type="ARBA" id="ARBA00023136"/>
    </source>
</evidence>
<evidence type="ECO:0000256" key="5">
    <source>
        <dbReference type="ARBA" id="ARBA00022989"/>
    </source>
</evidence>
<keyword evidence="6 8" id="KW-0472">Membrane</keyword>
<dbReference type="EMBL" id="CP158299">
    <property type="protein sequence ID" value="XBV85584.1"/>
    <property type="molecule type" value="Genomic_DNA"/>
</dbReference>
<keyword evidence="4 7" id="KW-0812">Transmembrane</keyword>
<dbReference type="InterPro" id="IPR045324">
    <property type="entry name" value="Small_multidrug_res"/>
</dbReference>
<gene>
    <name evidence="9" type="ORF">ABOD76_19485</name>
</gene>
<name>A0AAU7UAS8_9DEIO</name>
<comment type="similarity">
    <text evidence="7">Belongs to the drug/metabolite transporter (DMT) superfamily. Small multidrug resistance (SMR) (TC 2.A.7.1) family.</text>
</comment>
<dbReference type="PANTHER" id="PTHR30561">
    <property type="entry name" value="SMR FAMILY PROTON-DEPENDENT DRUG EFFLUX TRANSPORTER SUGE"/>
    <property type="match status" value="1"/>
</dbReference>
<feature type="transmembrane region" description="Helical" evidence="8">
    <location>
        <begin position="80"/>
        <end position="98"/>
    </location>
</feature>
<evidence type="ECO:0000313" key="9">
    <source>
        <dbReference type="EMBL" id="XBV85584.1"/>
    </source>
</evidence>
<dbReference type="KEGG" id="dsc:ABOD76_19485"/>
<dbReference type="Pfam" id="PF00893">
    <property type="entry name" value="Multi_Drug_Res"/>
    <property type="match status" value="1"/>
</dbReference>
<evidence type="ECO:0000256" key="4">
    <source>
        <dbReference type="ARBA" id="ARBA00022692"/>
    </source>
</evidence>
<dbReference type="SUPFAM" id="SSF103481">
    <property type="entry name" value="Multidrug resistance efflux transporter EmrE"/>
    <property type="match status" value="1"/>
</dbReference>
<evidence type="ECO:0000256" key="1">
    <source>
        <dbReference type="ARBA" id="ARBA00004651"/>
    </source>
</evidence>
<comment type="subcellular location">
    <subcellularLocation>
        <location evidence="1 7">Cell membrane</location>
        <topology evidence="1 7">Multi-pass membrane protein</topology>
    </subcellularLocation>
</comment>
<reference evidence="9" key="1">
    <citation type="submission" date="2024-06" db="EMBL/GenBank/DDBJ databases">
        <title>Draft Genome Sequence of Deinococcus sonorensis Type Strain KR-87, a Biofilm Producing Representative of the Genus Deinococcus.</title>
        <authorList>
            <person name="Boren L.S."/>
            <person name="Grosso R.A."/>
            <person name="Hugenberg-Cox A.N."/>
            <person name="Hill J.T.E."/>
            <person name="Albert C.M."/>
            <person name="Tuohy J.M."/>
        </authorList>
    </citation>
    <scope>NUCLEOTIDE SEQUENCE</scope>
    <source>
        <strain evidence="9">KR-87</strain>
    </source>
</reference>
<evidence type="ECO:0000256" key="3">
    <source>
        <dbReference type="ARBA" id="ARBA00022475"/>
    </source>
</evidence>